<evidence type="ECO:0000313" key="3">
    <source>
        <dbReference type="Proteomes" id="UP000717328"/>
    </source>
</evidence>
<dbReference type="AlphaFoldDB" id="A0A9P7K2B7"/>
<sequence>MSIPKHDGICPACSSLGPDVNTIKNRAQAPPSKRAFNILSHWQLVKKVRQLNANLNAYKLKALNQSRKISTQKKTLDCYRELHDLMAREEIPALSRLLRAGKDQGWSIKKLNMKARAALVGDYCPHGYSDLEKDLAILVYELGGGAALHALNHSTTALPSLMCINPLRREIKFRITVGDITMSDVLANIETGFKDVGPGHYKTGITLSFDELAIEQRLRWLADTDQIAGLCHHAKILGSLEMGEDMEVVSGIARAVRKMKDVHVAHEATVYWKYNILQHLEKRHPSVWQEHIRQNEDSPFLTTITISCEEENKLGVVKNKVADNLASVTAIVNRAEKRPLETLATPTQERHRKSTKKSNSGVATDHENSLDDNVFS</sequence>
<reference evidence="2" key="2">
    <citation type="submission" date="2021-10" db="EMBL/GenBank/DDBJ databases">
        <title>Phylogenomics reveals ancestral predisposition of the termite-cultivated fungus Termitomyces towards a domesticated lifestyle.</title>
        <authorList>
            <person name="Auxier B."/>
            <person name="Grum-Grzhimaylo A."/>
            <person name="Cardenas M.E."/>
            <person name="Lodge J.D."/>
            <person name="Laessoe T."/>
            <person name="Pedersen O."/>
            <person name="Smith M.E."/>
            <person name="Kuyper T.W."/>
            <person name="Franco-Molano E.A."/>
            <person name="Baroni T.J."/>
            <person name="Aanen D.K."/>
        </authorList>
    </citation>
    <scope>NUCLEOTIDE SEQUENCE</scope>
    <source>
        <strain evidence="2">D49</strain>
    </source>
</reference>
<comment type="caution">
    <text evidence="2">The sequence shown here is derived from an EMBL/GenBank/DDBJ whole genome shotgun (WGS) entry which is preliminary data.</text>
</comment>
<reference evidence="2" key="1">
    <citation type="submission" date="2021-02" db="EMBL/GenBank/DDBJ databases">
        <authorList>
            <person name="Nieuwenhuis M."/>
            <person name="Van De Peppel L.J.J."/>
        </authorList>
    </citation>
    <scope>NUCLEOTIDE SEQUENCE</scope>
    <source>
        <strain evidence="2">D49</strain>
    </source>
</reference>
<feature type="region of interest" description="Disordered" evidence="1">
    <location>
        <begin position="339"/>
        <end position="376"/>
    </location>
</feature>
<dbReference type="EMBL" id="JABCKI010006683">
    <property type="protein sequence ID" value="KAG5634048.1"/>
    <property type="molecule type" value="Genomic_DNA"/>
</dbReference>
<keyword evidence="3" id="KW-1185">Reference proteome</keyword>
<proteinExistence type="predicted"/>
<evidence type="ECO:0000313" key="2">
    <source>
        <dbReference type="EMBL" id="KAG5634048.1"/>
    </source>
</evidence>
<dbReference type="Proteomes" id="UP000717328">
    <property type="component" value="Unassembled WGS sequence"/>
</dbReference>
<evidence type="ECO:0000256" key="1">
    <source>
        <dbReference type="SAM" id="MobiDB-lite"/>
    </source>
</evidence>
<organism evidence="2 3">
    <name type="scientific">Sphagnurus paluster</name>
    <dbReference type="NCBI Taxonomy" id="117069"/>
    <lineage>
        <taxon>Eukaryota</taxon>
        <taxon>Fungi</taxon>
        <taxon>Dikarya</taxon>
        <taxon>Basidiomycota</taxon>
        <taxon>Agaricomycotina</taxon>
        <taxon>Agaricomycetes</taxon>
        <taxon>Agaricomycetidae</taxon>
        <taxon>Agaricales</taxon>
        <taxon>Tricholomatineae</taxon>
        <taxon>Lyophyllaceae</taxon>
        <taxon>Sphagnurus</taxon>
    </lineage>
</organism>
<protein>
    <submittedName>
        <fullName evidence="2">Uncharacterized protein</fullName>
    </submittedName>
</protein>
<gene>
    <name evidence="2" type="ORF">H0H81_003618</name>
</gene>
<name>A0A9P7K2B7_9AGAR</name>
<dbReference type="OrthoDB" id="2691851at2759"/>
<accession>A0A9P7K2B7</accession>